<dbReference type="RefSeq" id="WP_275614619.1">
    <property type="nucleotide sequence ID" value="NZ_JARFVA010000002.1"/>
</dbReference>
<evidence type="ECO:0000313" key="3">
    <source>
        <dbReference type="Proteomes" id="UP001217083"/>
    </source>
</evidence>
<name>A0ABT5XNK2_9FLAO</name>
<dbReference type="EMBL" id="JARFVA010000002">
    <property type="protein sequence ID" value="MDF0707462.1"/>
    <property type="molecule type" value="Genomic_DNA"/>
</dbReference>
<organism evidence="2 3">
    <name type="scientific">Flagellimonas okinawensis</name>
    <dbReference type="NCBI Taxonomy" id="3031324"/>
    <lineage>
        <taxon>Bacteria</taxon>
        <taxon>Pseudomonadati</taxon>
        <taxon>Bacteroidota</taxon>
        <taxon>Flavobacteriia</taxon>
        <taxon>Flavobacteriales</taxon>
        <taxon>Flavobacteriaceae</taxon>
        <taxon>Flagellimonas</taxon>
    </lineage>
</organism>
<reference evidence="2 3" key="1">
    <citation type="submission" date="2023-03" db="EMBL/GenBank/DDBJ databases">
        <title>Muricauda XX sp. nov. and Muricauda XXX sp. nov., two novel species isolated from Okinawa Trough.</title>
        <authorList>
            <person name="Cao W."/>
            <person name="Deng X."/>
        </authorList>
    </citation>
    <scope>NUCLEOTIDE SEQUENCE [LARGE SCALE GENOMIC DNA]</scope>
    <source>
        <strain evidence="2 3">81s02</strain>
    </source>
</reference>
<dbReference type="SUPFAM" id="SSF58113">
    <property type="entry name" value="Apolipoprotein A-I"/>
    <property type="match status" value="1"/>
</dbReference>
<dbReference type="Proteomes" id="UP001217083">
    <property type="component" value="Unassembled WGS sequence"/>
</dbReference>
<evidence type="ECO:0000313" key="2">
    <source>
        <dbReference type="EMBL" id="MDF0707462.1"/>
    </source>
</evidence>
<keyword evidence="3" id="KW-1185">Reference proteome</keyword>
<accession>A0ABT5XNK2</accession>
<sequence>MEKIIQLSTNNENDAYKVLETLKELNDKEDLNLSEYVIIKKEEDGKIALKEDASNSLGGTLVGGTAGALLGALFGPYGFLLGGTFGSLAGLTADTMNSMSTDELLEKVSANLPNGKVVVVAHIFEQWETPLDSSIGDLAEITRVDVDEELSKAIEADLDAMDKEIEEAKENVKKAVGNAKQNAQAKLDELRDKRDKKQKQYRDKMKAQKNTLKTWLAKTQEKIKSNFDKN</sequence>
<feature type="compositionally biased region" description="Basic and acidic residues" evidence="1">
    <location>
        <begin position="186"/>
        <end position="206"/>
    </location>
</feature>
<evidence type="ECO:0000256" key="1">
    <source>
        <dbReference type="SAM" id="MobiDB-lite"/>
    </source>
</evidence>
<comment type="caution">
    <text evidence="2">The sequence shown here is derived from an EMBL/GenBank/DDBJ whole genome shotgun (WGS) entry which is preliminary data.</text>
</comment>
<protein>
    <submittedName>
        <fullName evidence="2">DUF1269 domain-containing protein</fullName>
    </submittedName>
</protein>
<feature type="region of interest" description="Disordered" evidence="1">
    <location>
        <begin position="177"/>
        <end position="207"/>
    </location>
</feature>
<dbReference type="Gene3D" id="1.20.120.20">
    <property type="entry name" value="Apolipoprotein"/>
    <property type="match status" value="1"/>
</dbReference>
<proteinExistence type="predicted"/>
<gene>
    <name evidence="2" type="ORF">PY091_09560</name>
</gene>